<dbReference type="EMBL" id="GL732535">
    <property type="protein sequence ID" value="EFX84203.1"/>
    <property type="molecule type" value="Genomic_DNA"/>
</dbReference>
<dbReference type="KEGG" id="dpx:DAPPUDRAFT_239282"/>
<reference evidence="1 2" key="1">
    <citation type="journal article" date="2011" name="Science">
        <title>The ecoresponsive genome of Daphnia pulex.</title>
        <authorList>
            <person name="Colbourne J.K."/>
            <person name="Pfrender M.E."/>
            <person name="Gilbert D."/>
            <person name="Thomas W.K."/>
            <person name="Tucker A."/>
            <person name="Oakley T.H."/>
            <person name="Tokishita S."/>
            <person name="Aerts A."/>
            <person name="Arnold G.J."/>
            <person name="Basu M.K."/>
            <person name="Bauer D.J."/>
            <person name="Caceres C.E."/>
            <person name="Carmel L."/>
            <person name="Casola C."/>
            <person name="Choi J.H."/>
            <person name="Detter J.C."/>
            <person name="Dong Q."/>
            <person name="Dusheyko S."/>
            <person name="Eads B.D."/>
            <person name="Frohlich T."/>
            <person name="Geiler-Samerotte K.A."/>
            <person name="Gerlach D."/>
            <person name="Hatcher P."/>
            <person name="Jogdeo S."/>
            <person name="Krijgsveld J."/>
            <person name="Kriventseva E.V."/>
            <person name="Kultz D."/>
            <person name="Laforsch C."/>
            <person name="Lindquist E."/>
            <person name="Lopez J."/>
            <person name="Manak J.R."/>
            <person name="Muller J."/>
            <person name="Pangilinan J."/>
            <person name="Patwardhan R.P."/>
            <person name="Pitluck S."/>
            <person name="Pritham E.J."/>
            <person name="Rechtsteiner A."/>
            <person name="Rho M."/>
            <person name="Rogozin I.B."/>
            <person name="Sakarya O."/>
            <person name="Salamov A."/>
            <person name="Schaack S."/>
            <person name="Shapiro H."/>
            <person name="Shiga Y."/>
            <person name="Skalitzky C."/>
            <person name="Smith Z."/>
            <person name="Souvorov A."/>
            <person name="Sung W."/>
            <person name="Tang Z."/>
            <person name="Tsuchiya D."/>
            <person name="Tu H."/>
            <person name="Vos H."/>
            <person name="Wang M."/>
            <person name="Wolf Y.I."/>
            <person name="Yamagata H."/>
            <person name="Yamada T."/>
            <person name="Ye Y."/>
            <person name="Shaw J.R."/>
            <person name="Andrews J."/>
            <person name="Crease T.J."/>
            <person name="Tang H."/>
            <person name="Lucas S.M."/>
            <person name="Robertson H.M."/>
            <person name="Bork P."/>
            <person name="Koonin E.V."/>
            <person name="Zdobnov E.M."/>
            <person name="Grigoriev I.V."/>
            <person name="Lynch M."/>
            <person name="Boore J.L."/>
        </authorList>
    </citation>
    <scope>NUCLEOTIDE SEQUENCE [LARGE SCALE GENOMIC DNA]</scope>
</reference>
<organism evidence="1 2">
    <name type="scientific">Daphnia pulex</name>
    <name type="common">Water flea</name>
    <dbReference type="NCBI Taxonomy" id="6669"/>
    <lineage>
        <taxon>Eukaryota</taxon>
        <taxon>Metazoa</taxon>
        <taxon>Ecdysozoa</taxon>
        <taxon>Arthropoda</taxon>
        <taxon>Crustacea</taxon>
        <taxon>Branchiopoda</taxon>
        <taxon>Diplostraca</taxon>
        <taxon>Cladocera</taxon>
        <taxon>Anomopoda</taxon>
        <taxon>Daphniidae</taxon>
        <taxon>Daphnia</taxon>
    </lineage>
</organism>
<sequence length="59" mass="6615">MHANVNDLFPSHWRFRLCGEKHSTLFGFGPMFIDMASMKSAINGSFGCRTMNIADLCAM</sequence>
<dbReference type="AlphaFoldDB" id="E9G8V5"/>
<dbReference type="HOGENOM" id="CLU_2963089_0_0_1"/>
<evidence type="ECO:0000313" key="1">
    <source>
        <dbReference type="EMBL" id="EFX84203.1"/>
    </source>
</evidence>
<name>E9G8V5_DAPPU</name>
<keyword evidence="2" id="KW-1185">Reference proteome</keyword>
<accession>E9G8V5</accession>
<evidence type="ECO:0000313" key="2">
    <source>
        <dbReference type="Proteomes" id="UP000000305"/>
    </source>
</evidence>
<dbReference type="Proteomes" id="UP000000305">
    <property type="component" value="Unassembled WGS sequence"/>
</dbReference>
<proteinExistence type="predicted"/>
<dbReference type="InParanoid" id="E9G8V5"/>
<gene>
    <name evidence="1" type="ORF">DAPPUDRAFT_239282</name>
</gene>
<protein>
    <submittedName>
        <fullName evidence="1">Uncharacterized protein</fullName>
    </submittedName>
</protein>